<evidence type="ECO:0000313" key="2">
    <source>
        <dbReference type="Proteomes" id="UP000294221"/>
    </source>
</evidence>
<dbReference type="EMBL" id="RYUN01000016">
    <property type="protein sequence ID" value="RYQ18530.1"/>
    <property type="molecule type" value="Genomic_DNA"/>
</dbReference>
<name>A0A4Q5A6B7_9BIFI</name>
<gene>
    <name evidence="1" type="ORF">PG2054B_1592</name>
</gene>
<proteinExistence type="predicted"/>
<reference evidence="1 2" key="1">
    <citation type="submission" date="2018-12" db="EMBL/GenBank/DDBJ databases">
        <title>Unveiling genomic diversity among members of the Bifidobacterium pseudolongum species, a widely distributed gut commensal of the animal kingdom.</title>
        <authorList>
            <person name="Lugli G.A."/>
            <person name="Duranti S."/>
            <person name="Albert K."/>
            <person name="Mancabelli L."/>
            <person name="Napoli S."/>
            <person name="Viappiani A."/>
            <person name="Anzalone R."/>
            <person name="Longhi G."/>
            <person name="Milani C."/>
            <person name="Turroni F."/>
            <person name="Alessandri G."/>
            <person name="Sela D.A."/>
            <person name="Van Sinderen D."/>
            <person name="Ventura M."/>
        </authorList>
    </citation>
    <scope>NUCLEOTIDE SEQUENCE [LARGE SCALE GENOMIC DNA]</scope>
    <source>
        <strain evidence="1 2">2054B</strain>
    </source>
</reference>
<organism evidence="1 2">
    <name type="scientific">Bifidobacterium pseudolongum subsp. pseudolongum</name>
    <dbReference type="NCBI Taxonomy" id="31954"/>
    <lineage>
        <taxon>Bacteria</taxon>
        <taxon>Bacillati</taxon>
        <taxon>Actinomycetota</taxon>
        <taxon>Actinomycetes</taxon>
        <taxon>Bifidobacteriales</taxon>
        <taxon>Bifidobacteriaceae</taxon>
        <taxon>Bifidobacterium</taxon>
    </lineage>
</organism>
<sequence length="131" mass="14268">MASNYTRRTKSIARIVALQKRKDERKEALKDDFVDKWAALNVAAGECWKAAEVLRGEYGMGNEQIEALLSSIIGQARVSPRMRALVTAKSSPYTEFELSCLKDAEEGVADDGTVGVGADGEEASVMARLDI</sequence>
<dbReference type="Proteomes" id="UP000294221">
    <property type="component" value="Unassembled WGS sequence"/>
</dbReference>
<evidence type="ECO:0000313" key="1">
    <source>
        <dbReference type="EMBL" id="RYQ18530.1"/>
    </source>
</evidence>
<dbReference type="AlphaFoldDB" id="A0A4Q5A6B7"/>
<protein>
    <submittedName>
        <fullName evidence="1">Uncharacterized protein</fullName>
    </submittedName>
</protein>
<comment type="caution">
    <text evidence="1">The sequence shown here is derived from an EMBL/GenBank/DDBJ whole genome shotgun (WGS) entry which is preliminary data.</text>
</comment>
<accession>A0A4Q5A6B7</accession>